<evidence type="ECO:0000313" key="1">
    <source>
        <dbReference type="EMBL" id="PYE17532.1"/>
    </source>
</evidence>
<dbReference type="Gene3D" id="1.10.150.20">
    <property type="entry name" value="5' to 3' exonuclease, C-terminal subdomain"/>
    <property type="match status" value="1"/>
</dbReference>
<dbReference type="OrthoDB" id="7950977at2"/>
<keyword evidence="2" id="KW-1185">Reference proteome</keyword>
<dbReference type="AlphaFoldDB" id="A0A318RJ43"/>
<dbReference type="Proteomes" id="UP000247591">
    <property type="component" value="Unassembled WGS sequence"/>
</dbReference>
<gene>
    <name evidence="1" type="ORF">DFR67_106235</name>
</gene>
<name>A0A318RJ43_WILLI</name>
<comment type="caution">
    <text evidence="1">The sequence shown here is derived from an EMBL/GenBank/DDBJ whole genome shotgun (WGS) entry which is preliminary data.</text>
</comment>
<dbReference type="RefSeq" id="WP_110469765.1">
    <property type="nucleotide sequence ID" value="NZ_QJSP01000006.1"/>
</dbReference>
<organism evidence="1 2">
    <name type="scientific">Williamsia limnetica</name>
    <dbReference type="NCBI Taxonomy" id="882452"/>
    <lineage>
        <taxon>Bacteria</taxon>
        <taxon>Bacillati</taxon>
        <taxon>Actinomycetota</taxon>
        <taxon>Actinomycetes</taxon>
        <taxon>Mycobacteriales</taxon>
        <taxon>Nocardiaceae</taxon>
        <taxon>Williamsia</taxon>
    </lineage>
</organism>
<evidence type="ECO:0000313" key="2">
    <source>
        <dbReference type="Proteomes" id="UP000247591"/>
    </source>
</evidence>
<dbReference type="SUPFAM" id="SSF47789">
    <property type="entry name" value="C-terminal domain of RNA polymerase alpha subunit"/>
    <property type="match status" value="1"/>
</dbReference>
<accession>A0A318RJ43</accession>
<protein>
    <recommendedName>
        <fullName evidence="3">Helix-hairpin-helix protein</fullName>
    </recommendedName>
</protein>
<dbReference type="EMBL" id="QJSP01000006">
    <property type="protein sequence ID" value="PYE17532.1"/>
    <property type="molecule type" value="Genomic_DNA"/>
</dbReference>
<proteinExistence type="predicted"/>
<reference evidence="1 2" key="1">
    <citation type="submission" date="2018-06" db="EMBL/GenBank/DDBJ databases">
        <title>Genomic Encyclopedia of Type Strains, Phase IV (KMG-IV): sequencing the most valuable type-strain genomes for metagenomic binning, comparative biology and taxonomic classification.</title>
        <authorList>
            <person name="Goeker M."/>
        </authorList>
    </citation>
    <scope>NUCLEOTIDE SEQUENCE [LARGE SCALE GENOMIC DNA]</scope>
    <source>
        <strain evidence="1 2">DSM 45521</strain>
    </source>
</reference>
<evidence type="ECO:0008006" key="3">
    <source>
        <dbReference type="Google" id="ProtNLM"/>
    </source>
</evidence>
<sequence>MTSDDTVPATEFPLRLGKVARRELAVHGYTTFGQLTGVTARELLQIHGVGPKAIRILTDELADRGLSFAT</sequence>